<feature type="chain" id="PRO_5005802560" evidence="1">
    <location>
        <begin position="20"/>
        <end position="132"/>
    </location>
</feature>
<dbReference type="RefSeq" id="WP_062535700.1">
    <property type="nucleotide sequence ID" value="NZ_CP012678.1"/>
</dbReference>
<sequence>MNKILLSFSLLLLTSTAIADSFWDHNGSTMRLQDYGSQRIFTYEYPSVRMQKAGITQGDVLFDGYKKGDKYYGTARVFSKYCDYSLPYKVSGNVYSGPRVVLIGTRNSYDAGCIPNGRLTTDKLVFTYIRSE</sequence>
<dbReference type="OrthoDB" id="8611435at2"/>
<feature type="signal peptide" evidence="1">
    <location>
        <begin position="1"/>
        <end position="19"/>
    </location>
</feature>
<organism evidence="2 3">
    <name type="scientific">Psychrobacter urativorans</name>
    <dbReference type="NCBI Taxonomy" id="45610"/>
    <lineage>
        <taxon>Bacteria</taxon>
        <taxon>Pseudomonadati</taxon>
        <taxon>Pseudomonadota</taxon>
        <taxon>Gammaproteobacteria</taxon>
        <taxon>Moraxellales</taxon>
        <taxon>Moraxellaceae</taxon>
        <taxon>Psychrobacter</taxon>
    </lineage>
</organism>
<dbReference type="AlphaFoldDB" id="A0A0M4U5T3"/>
<proteinExistence type="predicted"/>
<gene>
    <name evidence="2" type="ORF">AOC03_10225</name>
</gene>
<dbReference type="Proteomes" id="UP000059847">
    <property type="component" value="Chromosome"/>
</dbReference>
<reference evidence="2 3" key="1">
    <citation type="submission" date="2015-09" db="EMBL/GenBank/DDBJ databases">
        <title>Complete genome of Psychrobacter urativorans R10.10B.</title>
        <authorList>
            <person name="See-Too W.S."/>
            <person name="Chan K.G."/>
        </authorList>
    </citation>
    <scope>NUCLEOTIDE SEQUENCE [LARGE SCALE GENOMIC DNA]</scope>
    <source>
        <strain evidence="2 3">R10.10B</strain>
    </source>
</reference>
<keyword evidence="3" id="KW-1185">Reference proteome</keyword>
<evidence type="ECO:0000313" key="2">
    <source>
        <dbReference type="EMBL" id="ALF60369.1"/>
    </source>
</evidence>
<dbReference type="EMBL" id="CP012678">
    <property type="protein sequence ID" value="ALF60369.1"/>
    <property type="molecule type" value="Genomic_DNA"/>
</dbReference>
<accession>A0A0M4U5T3</accession>
<keyword evidence="1" id="KW-0732">Signal</keyword>
<evidence type="ECO:0000313" key="3">
    <source>
        <dbReference type="Proteomes" id="UP000059847"/>
    </source>
</evidence>
<protein>
    <submittedName>
        <fullName evidence="2">Uncharacterized protein</fullName>
    </submittedName>
</protein>
<evidence type="ECO:0000256" key="1">
    <source>
        <dbReference type="SAM" id="SignalP"/>
    </source>
</evidence>
<name>A0A0M4U5T3_9GAMM</name>
<dbReference type="KEGG" id="pur:AOC03_10225"/>